<protein>
    <submittedName>
        <fullName evidence="1">Uncharacterized protein</fullName>
    </submittedName>
</protein>
<organism evidence="1 2">
    <name type="scientific">Tupaia chinensis</name>
    <name type="common">Chinese tree shrew</name>
    <name type="synonym">Tupaia belangeri chinensis</name>
    <dbReference type="NCBI Taxonomy" id="246437"/>
    <lineage>
        <taxon>Eukaryota</taxon>
        <taxon>Metazoa</taxon>
        <taxon>Chordata</taxon>
        <taxon>Craniata</taxon>
        <taxon>Vertebrata</taxon>
        <taxon>Euteleostomi</taxon>
        <taxon>Mammalia</taxon>
        <taxon>Eutheria</taxon>
        <taxon>Euarchontoglires</taxon>
        <taxon>Scandentia</taxon>
        <taxon>Tupaiidae</taxon>
        <taxon>Tupaia</taxon>
    </lineage>
</organism>
<sequence length="131" mass="14203">MEQFQQFLYYLIKMKASGGGGEVSSLESPQEAVNPCVLAGALVGRKWGRKNLDLIMEDLSHSWNGLRTVVANLSSNGVTTETTNKTHVESPNAKGAKWQHIAKNSHASHIGHVCSDTDCGRSKYGQSNKSS</sequence>
<evidence type="ECO:0000313" key="2">
    <source>
        <dbReference type="Proteomes" id="UP000011518"/>
    </source>
</evidence>
<reference evidence="2" key="1">
    <citation type="submission" date="2012-07" db="EMBL/GenBank/DDBJ databases">
        <title>Genome of the Chinese tree shrew, a rising model animal genetically related to primates.</title>
        <authorList>
            <person name="Zhang G."/>
            <person name="Fan Y."/>
            <person name="Yao Y."/>
            <person name="Huang Z."/>
        </authorList>
    </citation>
    <scope>NUCLEOTIDE SEQUENCE [LARGE SCALE GENOMIC DNA]</scope>
</reference>
<proteinExistence type="predicted"/>
<keyword evidence="2" id="KW-1185">Reference proteome</keyword>
<gene>
    <name evidence="1" type="ORF">TREES_T100014012</name>
</gene>
<accession>L9KQW1</accession>
<dbReference type="InParanoid" id="L9KQW1"/>
<name>L9KQW1_TUPCH</name>
<dbReference type="EMBL" id="KB320697">
    <property type="protein sequence ID" value="ELW65345.1"/>
    <property type="molecule type" value="Genomic_DNA"/>
</dbReference>
<dbReference type="AlphaFoldDB" id="L9KQW1"/>
<evidence type="ECO:0000313" key="1">
    <source>
        <dbReference type="EMBL" id="ELW65345.1"/>
    </source>
</evidence>
<dbReference type="Proteomes" id="UP000011518">
    <property type="component" value="Unassembled WGS sequence"/>
</dbReference>
<reference evidence="2" key="2">
    <citation type="journal article" date="2013" name="Nat. Commun.">
        <title>Genome of the Chinese tree shrew.</title>
        <authorList>
            <person name="Fan Y."/>
            <person name="Huang Z.Y."/>
            <person name="Cao C.C."/>
            <person name="Chen C.S."/>
            <person name="Chen Y.X."/>
            <person name="Fan D.D."/>
            <person name="He J."/>
            <person name="Hou H.L."/>
            <person name="Hu L."/>
            <person name="Hu X.T."/>
            <person name="Jiang X.T."/>
            <person name="Lai R."/>
            <person name="Lang Y.S."/>
            <person name="Liang B."/>
            <person name="Liao S.G."/>
            <person name="Mu D."/>
            <person name="Ma Y.Y."/>
            <person name="Niu Y.Y."/>
            <person name="Sun X.Q."/>
            <person name="Xia J.Q."/>
            <person name="Xiao J."/>
            <person name="Xiong Z.Q."/>
            <person name="Xu L."/>
            <person name="Yang L."/>
            <person name="Zhang Y."/>
            <person name="Zhao W."/>
            <person name="Zhao X.D."/>
            <person name="Zheng Y.T."/>
            <person name="Zhou J.M."/>
            <person name="Zhu Y.B."/>
            <person name="Zhang G.J."/>
            <person name="Wang J."/>
            <person name="Yao Y.G."/>
        </authorList>
    </citation>
    <scope>NUCLEOTIDE SEQUENCE [LARGE SCALE GENOMIC DNA]</scope>
</reference>